<sequence>MLFFHVNIPLSDLFVLVATNSHHPTPYYSPPNPTHSRNAPQSNKPAHTPFYPNTPPTHQCHNAFKDYYDGLNFNTDNFPVIFYESPPSFKPAHRKILHACSSSTTLQLCSFHTQVGELPFTCLKAEGNN</sequence>
<feature type="chain" id="PRO_5043534616" evidence="2">
    <location>
        <begin position="20"/>
        <end position="129"/>
    </location>
</feature>
<feature type="region of interest" description="Disordered" evidence="1">
    <location>
        <begin position="26"/>
        <end position="48"/>
    </location>
</feature>
<dbReference type="EMBL" id="HG994587">
    <property type="protein sequence ID" value="CAF3025969.1"/>
    <property type="molecule type" value="Genomic_DNA"/>
</dbReference>
<protein>
    <submittedName>
        <fullName evidence="3">(salmon louse) hypothetical protein</fullName>
    </submittedName>
</protein>
<gene>
    <name evidence="3" type="ORF">LSAA_14251</name>
</gene>
<keyword evidence="2" id="KW-0732">Signal</keyword>
<evidence type="ECO:0000313" key="3">
    <source>
        <dbReference type="EMBL" id="CAF3025969.1"/>
    </source>
</evidence>
<keyword evidence="4" id="KW-1185">Reference proteome</keyword>
<name>A0A7R8D4Q7_LEPSM</name>
<dbReference type="Proteomes" id="UP000675881">
    <property type="component" value="Chromosome 8"/>
</dbReference>
<feature type="compositionally biased region" description="Polar residues" evidence="1">
    <location>
        <begin position="34"/>
        <end position="45"/>
    </location>
</feature>
<evidence type="ECO:0000313" key="4">
    <source>
        <dbReference type="Proteomes" id="UP000675881"/>
    </source>
</evidence>
<reference evidence="3" key="1">
    <citation type="submission" date="2021-02" db="EMBL/GenBank/DDBJ databases">
        <authorList>
            <person name="Bekaert M."/>
        </authorList>
    </citation>
    <scope>NUCLEOTIDE SEQUENCE</scope>
    <source>
        <strain evidence="3">IoA-00</strain>
    </source>
</reference>
<evidence type="ECO:0000256" key="2">
    <source>
        <dbReference type="SAM" id="SignalP"/>
    </source>
</evidence>
<proteinExistence type="predicted"/>
<accession>A0A7R8D4Q7</accession>
<evidence type="ECO:0000256" key="1">
    <source>
        <dbReference type="SAM" id="MobiDB-lite"/>
    </source>
</evidence>
<feature type="signal peptide" evidence="2">
    <location>
        <begin position="1"/>
        <end position="19"/>
    </location>
</feature>
<dbReference type="AlphaFoldDB" id="A0A7R8D4Q7"/>
<organism evidence="3 4">
    <name type="scientific">Lepeophtheirus salmonis</name>
    <name type="common">Salmon louse</name>
    <name type="synonym">Caligus salmonis</name>
    <dbReference type="NCBI Taxonomy" id="72036"/>
    <lineage>
        <taxon>Eukaryota</taxon>
        <taxon>Metazoa</taxon>
        <taxon>Ecdysozoa</taxon>
        <taxon>Arthropoda</taxon>
        <taxon>Crustacea</taxon>
        <taxon>Multicrustacea</taxon>
        <taxon>Hexanauplia</taxon>
        <taxon>Copepoda</taxon>
        <taxon>Siphonostomatoida</taxon>
        <taxon>Caligidae</taxon>
        <taxon>Lepeophtheirus</taxon>
    </lineage>
</organism>